<evidence type="ECO:0000256" key="9">
    <source>
        <dbReference type="ARBA" id="ARBA00023136"/>
    </source>
</evidence>
<dbReference type="KEGG" id="mnt:21400021"/>
<dbReference type="GO" id="GO:0004672">
    <property type="term" value="F:protein kinase activity"/>
    <property type="evidence" value="ECO:0007669"/>
    <property type="project" value="InterPro"/>
</dbReference>
<dbReference type="InterPro" id="IPR000719">
    <property type="entry name" value="Prot_kinase_dom"/>
</dbReference>
<evidence type="ECO:0000256" key="3">
    <source>
        <dbReference type="ARBA" id="ARBA00022512"/>
    </source>
</evidence>
<dbReference type="EMBL" id="KE343588">
    <property type="protein sequence ID" value="EXB36746.1"/>
    <property type="molecule type" value="Genomic_DNA"/>
</dbReference>
<evidence type="ECO:0000256" key="1">
    <source>
        <dbReference type="ARBA" id="ARBA00004191"/>
    </source>
</evidence>
<dbReference type="PANTHER" id="PTHR48006">
    <property type="entry name" value="LEUCINE-RICH REPEAT-CONTAINING PROTEIN DDB_G0281931-RELATED"/>
    <property type="match status" value="1"/>
</dbReference>
<dbReference type="InterPro" id="IPR051824">
    <property type="entry name" value="LRR_Rcpt-Like_S/T_Kinase"/>
</dbReference>
<feature type="signal peptide" evidence="12">
    <location>
        <begin position="1"/>
        <end position="25"/>
    </location>
</feature>
<dbReference type="InterPro" id="IPR001245">
    <property type="entry name" value="Ser-Thr/Tyr_kinase_cat_dom"/>
</dbReference>
<dbReference type="Pfam" id="PF07714">
    <property type="entry name" value="PK_Tyr_Ser-Thr"/>
    <property type="match status" value="1"/>
</dbReference>
<protein>
    <submittedName>
        <fullName evidence="14">Probably inactive leucine-rich repeat receptor-like protein kinase</fullName>
    </submittedName>
</protein>
<dbReference type="PANTHER" id="PTHR48006:SF88">
    <property type="entry name" value="LRR RECEPTOR-LIKE KINASE FAMILY PROTEIN"/>
    <property type="match status" value="1"/>
</dbReference>
<keyword evidence="4" id="KW-0433">Leucine-rich repeat</keyword>
<keyword evidence="14" id="KW-0808">Transferase</keyword>
<keyword evidence="5 11" id="KW-0812">Transmembrane</keyword>
<organism evidence="14 15">
    <name type="scientific">Morus notabilis</name>
    <dbReference type="NCBI Taxonomy" id="981085"/>
    <lineage>
        <taxon>Eukaryota</taxon>
        <taxon>Viridiplantae</taxon>
        <taxon>Streptophyta</taxon>
        <taxon>Embryophyta</taxon>
        <taxon>Tracheophyta</taxon>
        <taxon>Spermatophyta</taxon>
        <taxon>Magnoliopsida</taxon>
        <taxon>eudicotyledons</taxon>
        <taxon>Gunneridae</taxon>
        <taxon>Pentapetalae</taxon>
        <taxon>rosids</taxon>
        <taxon>fabids</taxon>
        <taxon>Rosales</taxon>
        <taxon>Moraceae</taxon>
        <taxon>Moreae</taxon>
        <taxon>Morus</taxon>
    </lineage>
</organism>
<dbReference type="SUPFAM" id="SSF56112">
    <property type="entry name" value="Protein kinase-like (PK-like)"/>
    <property type="match status" value="1"/>
</dbReference>
<comment type="subcellular location">
    <subcellularLocation>
        <location evidence="2">Membrane</location>
        <topology evidence="2">Single-pass type I membrane protein</topology>
    </subcellularLocation>
    <subcellularLocation>
        <location evidence="1">Secreted</location>
        <location evidence="1">Cell wall</location>
    </subcellularLocation>
</comment>
<gene>
    <name evidence="14" type="ORF">L484_016998</name>
</gene>
<dbReference type="SUPFAM" id="SSF52058">
    <property type="entry name" value="L domain-like"/>
    <property type="match status" value="1"/>
</dbReference>
<evidence type="ECO:0000256" key="4">
    <source>
        <dbReference type="ARBA" id="ARBA00022614"/>
    </source>
</evidence>
<keyword evidence="6 12" id="KW-0732">Signal</keyword>
<dbReference type="Proteomes" id="UP000030645">
    <property type="component" value="Unassembled WGS sequence"/>
</dbReference>
<dbReference type="FunFam" id="3.80.10.10:FF:000400">
    <property type="entry name" value="Nuclear pore complex protein NUP107"/>
    <property type="match status" value="1"/>
</dbReference>
<dbReference type="InterPro" id="IPR001611">
    <property type="entry name" value="Leu-rich_rpt"/>
</dbReference>
<proteinExistence type="inferred from homology"/>
<dbReference type="eggNOG" id="ENOG502SIPG">
    <property type="taxonomic scope" value="Eukaryota"/>
</dbReference>
<keyword evidence="14" id="KW-0418">Kinase</keyword>
<evidence type="ECO:0000256" key="8">
    <source>
        <dbReference type="ARBA" id="ARBA00022989"/>
    </source>
</evidence>
<dbReference type="GO" id="GO:0005524">
    <property type="term" value="F:ATP binding"/>
    <property type="evidence" value="ECO:0007669"/>
    <property type="project" value="InterPro"/>
</dbReference>
<evidence type="ECO:0000256" key="11">
    <source>
        <dbReference type="SAM" id="Phobius"/>
    </source>
</evidence>
<keyword evidence="14" id="KW-0675">Receptor</keyword>
<evidence type="ECO:0000313" key="14">
    <source>
        <dbReference type="EMBL" id="EXB36746.1"/>
    </source>
</evidence>
<dbReference type="AlphaFoldDB" id="W9QNC3"/>
<comment type="similarity">
    <text evidence="10">Belongs to the polygalacturonase-inhibiting protein family.</text>
</comment>
<keyword evidence="15" id="KW-1185">Reference proteome</keyword>
<dbReference type="Pfam" id="PF00560">
    <property type="entry name" value="LRR_1"/>
    <property type="match status" value="3"/>
</dbReference>
<keyword evidence="9 11" id="KW-0472">Membrane</keyword>
<keyword evidence="3" id="KW-0964">Secreted</keyword>
<evidence type="ECO:0000256" key="2">
    <source>
        <dbReference type="ARBA" id="ARBA00004479"/>
    </source>
</evidence>
<dbReference type="PROSITE" id="PS50011">
    <property type="entry name" value="PROTEIN_KINASE_DOM"/>
    <property type="match status" value="1"/>
</dbReference>
<dbReference type="STRING" id="981085.W9QNC3"/>
<dbReference type="InterPro" id="IPR011009">
    <property type="entry name" value="Kinase-like_dom_sf"/>
</dbReference>
<evidence type="ECO:0000256" key="10">
    <source>
        <dbReference type="ARBA" id="ARBA00038043"/>
    </source>
</evidence>
<dbReference type="OrthoDB" id="2151624at2759"/>
<dbReference type="Gene3D" id="1.10.510.10">
    <property type="entry name" value="Transferase(Phosphotransferase) domain 1"/>
    <property type="match status" value="1"/>
</dbReference>
<accession>W9QNC3</accession>
<keyword evidence="3" id="KW-0134">Cell wall</keyword>
<dbReference type="InterPro" id="IPR032675">
    <property type="entry name" value="LRR_dom_sf"/>
</dbReference>
<dbReference type="Gene3D" id="3.80.10.10">
    <property type="entry name" value="Ribonuclease Inhibitor"/>
    <property type="match status" value="1"/>
</dbReference>
<feature type="chain" id="PRO_5004927704" evidence="12">
    <location>
        <begin position="26"/>
        <end position="618"/>
    </location>
</feature>
<keyword evidence="8 11" id="KW-1133">Transmembrane helix</keyword>
<feature type="domain" description="Protein kinase" evidence="13">
    <location>
        <begin position="310"/>
        <end position="580"/>
    </location>
</feature>
<evidence type="ECO:0000256" key="12">
    <source>
        <dbReference type="SAM" id="SignalP"/>
    </source>
</evidence>
<sequence>MTLKINTALAFLHLFLVLFIGSVDASLALGDDIPCLKAIKASFEDPFGHLSYSWKFNNQTEGSICRFKGVECWHPDENKVLNINLSGMGLKGTFPRGIRYCTSLMGLNLSNNALAGTIPSDISMLLPFVTSLDLSSNSCSGEIPKNLANCTYLNVLRLDHNRLTGNLPEELGLLTRLREFSVSNNLLSGRVPDFPAGQITNDNCYANNPQLCGGPLEPCSAHEIKLDSFKIGFISGYVVSAAVLFIYFSFSWLQLKIMVLHRLQNWVRTKEEADELFHYPTLNHKIEIPGLEILVNRISLAELCKTTDNFSTDNIIGMGKTGPMYKATLQNSLFLAVKRFNNSLQFESRFLSELLALSRLKHDNIVPLLGFCTQRNQMLLVYKHMSNGNLHDLLHGEPKILEWPLRLKIAIGIARALSWLHHGCNFRLVHGAISSKSILLDHHFEPKISNFGQTIISNHGGVMFKYENEDDSGFLVNSGVWESDFVKDDVFKFGIVLLELLTRREAINAGSSTSSSYNNLVEWINHVSKGPNFVLGDAIDKSLCGQGFDDEIMEVLRVATECVQPFPNQRPTMLQVHERISSLGERYGMITSAYDSGYSINQDTTSTGDEILPVDQNH</sequence>
<evidence type="ECO:0000313" key="15">
    <source>
        <dbReference type="Proteomes" id="UP000030645"/>
    </source>
</evidence>
<evidence type="ECO:0000256" key="6">
    <source>
        <dbReference type="ARBA" id="ARBA00022729"/>
    </source>
</evidence>
<dbReference type="Gene3D" id="3.30.200.20">
    <property type="entry name" value="Phosphorylase Kinase, domain 1"/>
    <property type="match status" value="1"/>
</dbReference>
<reference evidence="15" key="1">
    <citation type="submission" date="2013-01" db="EMBL/GenBank/DDBJ databases">
        <title>Draft Genome Sequence of a Mulberry Tree, Morus notabilis C.K. Schneid.</title>
        <authorList>
            <person name="He N."/>
            <person name="Zhao S."/>
        </authorList>
    </citation>
    <scope>NUCLEOTIDE SEQUENCE</scope>
</reference>
<evidence type="ECO:0000256" key="7">
    <source>
        <dbReference type="ARBA" id="ARBA00022737"/>
    </source>
</evidence>
<dbReference type="GO" id="GO:0016020">
    <property type="term" value="C:membrane"/>
    <property type="evidence" value="ECO:0007669"/>
    <property type="project" value="UniProtKB-SubCell"/>
</dbReference>
<evidence type="ECO:0000256" key="5">
    <source>
        <dbReference type="ARBA" id="ARBA00022692"/>
    </source>
</evidence>
<keyword evidence="7" id="KW-0677">Repeat</keyword>
<evidence type="ECO:0000259" key="13">
    <source>
        <dbReference type="PROSITE" id="PS50011"/>
    </source>
</evidence>
<feature type="transmembrane region" description="Helical" evidence="11">
    <location>
        <begin position="231"/>
        <end position="253"/>
    </location>
</feature>
<dbReference type="Pfam" id="PF08263">
    <property type="entry name" value="LRRNT_2"/>
    <property type="match status" value="1"/>
</dbReference>
<name>W9QNC3_9ROSA</name>
<dbReference type="InterPro" id="IPR013210">
    <property type="entry name" value="LRR_N_plant-typ"/>
</dbReference>